<feature type="region of interest" description="Disordered" evidence="9">
    <location>
        <begin position="173"/>
        <end position="209"/>
    </location>
</feature>
<comment type="subcellular location">
    <subcellularLocation>
        <location evidence="1">Late endosome membrane</location>
        <topology evidence="1">Peripheral membrane protein</topology>
    </subcellularLocation>
</comment>
<dbReference type="GO" id="GO:0000813">
    <property type="term" value="C:ESCRT I complex"/>
    <property type="evidence" value="ECO:0007669"/>
    <property type="project" value="UniProtKB-ARBA"/>
</dbReference>
<dbReference type="InterPro" id="IPR009851">
    <property type="entry name" value="Mod_r"/>
</dbReference>
<evidence type="ECO:0000256" key="6">
    <source>
        <dbReference type="ARBA" id="ARBA00025010"/>
    </source>
</evidence>
<dbReference type="PANTHER" id="PTHR13678">
    <property type="entry name" value="VACUOLAR PROTEIN SORTING-ASSOCIATED PROTEIN 37"/>
    <property type="match status" value="1"/>
</dbReference>
<evidence type="ECO:0000256" key="1">
    <source>
        <dbReference type="ARBA" id="ARBA00004633"/>
    </source>
</evidence>
<accession>A0A914CM21</accession>
<dbReference type="SUPFAM" id="SSF140111">
    <property type="entry name" value="Endosomal sorting complex assembly domain"/>
    <property type="match status" value="1"/>
</dbReference>
<keyword evidence="8" id="KW-0175">Coiled coil</keyword>
<organism evidence="11 12">
    <name type="scientific">Acrobeloides nanus</name>
    <dbReference type="NCBI Taxonomy" id="290746"/>
    <lineage>
        <taxon>Eukaryota</taxon>
        <taxon>Metazoa</taxon>
        <taxon>Ecdysozoa</taxon>
        <taxon>Nematoda</taxon>
        <taxon>Chromadorea</taxon>
        <taxon>Rhabditida</taxon>
        <taxon>Tylenchina</taxon>
        <taxon>Cephalobomorpha</taxon>
        <taxon>Cephaloboidea</taxon>
        <taxon>Cephalobidae</taxon>
        <taxon>Acrobeloides</taxon>
    </lineage>
</organism>
<dbReference type="GO" id="GO:0006612">
    <property type="term" value="P:protein targeting to membrane"/>
    <property type="evidence" value="ECO:0007669"/>
    <property type="project" value="TreeGrafter"/>
</dbReference>
<comment type="function">
    <text evidence="6">Component of the ESCRT-I complex, a regulator of vesicular trafficking process. Required for the sorting of endocytic ubiquitinated cargos into multivesicular bodies. May be involved in cell growth and differentiation.</text>
</comment>
<dbReference type="GO" id="GO:0006623">
    <property type="term" value="P:protein targeting to vacuole"/>
    <property type="evidence" value="ECO:0007669"/>
    <property type="project" value="TreeGrafter"/>
</dbReference>
<dbReference type="InterPro" id="IPR037202">
    <property type="entry name" value="ESCRT_assembly_dom"/>
</dbReference>
<evidence type="ECO:0000256" key="2">
    <source>
        <dbReference type="ARBA" id="ARBA00007617"/>
    </source>
</evidence>
<proteinExistence type="inferred from homology"/>
<dbReference type="GO" id="GO:0043162">
    <property type="term" value="P:ubiquitin-dependent protein catabolic process via the multivesicular body sorting pathway"/>
    <property type="evidence" value="ECO:0007669"/>
    <property type="project" value="TreeGrafter"/>
</dbReference>
<dbReference type="GO" id="GO:0031902">
    <property type="term" value="C:late endosome membrane"/>
    <property type="evidence" value="ECO:0007669"/>
    <property type="project" value="UniProtKB-SubCell"/>
</dbReference>
<comment type="similarity">
    <text evidence="2">Belongs to the VPS37 family.</text>
</comment>
<feature type="coiled-coil region" evidence="8">
    <location>
        <begin position="70"/>
        <end position="131"/>
    </location>
</feature>
<keyword evidence="3 7" id="KW-0813">Transport</keyword>
<name>A0A914CM21_9BILA</name>
<evidence type="ECO:0000256" key="9">
    <source>
        <dbReference type="SAM" id="MobiDB-lite"/>
    </source>
</evidence>
<evidence type="ECO:0000256" key="7">
    <source>
        <dbReference type="PROSITE-ProRule" id="PRU00646"/>
    </source>
</evidence>
<keyword evidence="5 7" id="KW-0653">Protein transport</keyword>
<evidence type="ECO:0000313" key="12">
    <source>
        <dbReference type="WBParaSite" id="ACRNAN_scaffold1213.g31077.t2"/>
    </source>
</evidence>
<feature type="domain" description="VPS37 C-terminal" evidence="10">
    <location>
        <begin position="88"/>
        <end position="177"/>
    </location>
</feature>
<evidence type="ECO:0000256" key="8">
    <source>
        <dbReference type="SAM" id="Coils"/>
    </source>
</evidence>
<evidence type="ECO:0000313" key="11">
    <source>
        <dbReference type="Proteomes" id="UP000887540"/>
    </source>
</evidence>
<protein>
    <submittedName>
        <fullName evidence="12">VPS37 C-terminal domain-containing protein</fullName>
    </submittedName>
</protein>
<keyword evidence="4" id="KW-0967">Endosome</keyword>
<sequence>MCVNSLMSSVRNYTDDQLQVLLNDDARLNIMVDNLPQVRRKVTALPADKDMKLAQSKSMAECNLSMEPKLNEAKSRLQSTYTEAVKAKQDVETLKSKLDSLSENRSLDTVAALLQAAAREAEDQSDDIADKFMNGDVEIEDFVKKFQEKRVLSHMRKVKSDKLMTILRDQQYAAPPPAPSHATPYPSAMGSGYPNLAGYRNPYPAQNRF</sequence>
<evidence type="ECO:0000259" key="10">
    <source>
        <dbReference type="PROSITE" id="PS51314"/>
    </source>
</evidence>
<keyword evidence="11" id="KW-1185">Reference proteome</keyword>
<dbReference type="PANTHER" id="PTHR13678:SF27">
    <property type="entry name" value="LD45836P"/>
    <property type="match status" value="1"/>
</dbReference>
<evidence type="ECO:0000256" key="5">
    <source>
        <dbReference type="ARBA" id="ARBA00022927"/>
    </source>
</evidence>
<dbReference type="Pfam" id="PF07200">
    <property type="entry name" value="Mod_r"/>
    <property type="match status" value="1"/>
</dbReference>
<dbReference type="WBParaSite" id="ACRNAN_scaffold1213.g31077.t2">
    <property type="protein sequence ID" value="ACRNAN_scaffold1213.g31077.t2"/>
    <property type="gene ID" value="ACRNAN_scaffold1213.g31077"/>
</dbReference>
<dbReference type="Proteomes" id="UP000887540">
    <property type="component" value="Unplaced"/>
</dbReference>
<evidence type="ECO:0000256" key="3">
    <source>
        <dbReference type="ARBA" id="ARBA00022448"/>
    </source>
</evidence>
<dbReference type="PROSITE" id="PS51314">
    <property type="entry name" value="VPS37_C"/>
    <property type="match status" value="1"/>
</dbReference>
<reference evidence="12" key="1">
    <citation type="submission" date="2022-11" db="UniProtKB">
        <authorList>
            <consortium name="WormBaseParasite"/>
        </authorList>
    </citation>
    <scope>IDENTIFICATION</scope>
</reference>
<dbReference type="AlphaFoldDB" id="A0A914CM21"/>
<evidence type="ECO:0000256" key="4">
    <source>
        <dbReference type="ARBA" id="ARBA00022753"/>
    </source>
</evidence>